<feature type="compositionally biased region" description="Basic and acidic residues" evidence="1">
    <location>
        <begin position="37"/>
        <end position="49"/>
    </location>
</feature>
<sequence length="113" mass="12998">MVKKIRSNSKNHCRHWKKNVILSSKKFNSNRWKTKSSNKEREVKSISIDNKQDSKTRTITRITDALTRALFNRVMRNEPASAGQSLSLDLTELVDDVPPHGKQMETASILDNF</sequence>
<feature type="region of interest" description="Disordered" evidence="1">
    <location>
        <begin position="30"/>
        <end position="49"/>
    </location>
</feature>
<evidence type="ECO:0000313" key="2">
    <source>
        <dbReference type="EMBL" id="MBW88188.1"/>
    </source>
</evidence>
<protein>
    <submittedName>
        <fullName evidence="2">Uncharacterized protein</fullName>
    </submittedName>
</protein>
<reference evidence="2" key="1">
    <citation type="submission" date="2018-02" db="EMBL/GenBank/DDBJ databases">
        <title>Rhizophora mucronata_Transcriptome.</title>
        <authorList>
            <person name="Meera S.P."/>
            <person name="Sreeshan A."/>
            <person name="Augustine A."/>
        </authorList>
    </citation>
    <scope>NUCLEOTIDE SEQUENCE</scope>
    <source>
        <tissue evidence="2">Leaf</tissue>
    </source>
</reference>
<evidence type="ECO:0000256" key="1">
    <source>
        <dbReference type="SAM" id="MobiDB-lite"/>
    </source>
</evidence>
<name>A0A2P2J3X3_RHIMU</name>
<organism evidence="2">
    <name type="scientific">Rhizophora mucronata</name>
    <name type="common">Asiatic mangrove</name>
    <dbReference type="NCBI Taxonomy" id="61149"/>
    <lineage>
        <taxon>Eukaryota</taxon>
        <taxon>Viridiplantae</taxon>
        <taxon>Streptophyta</taxon>
        <taxon>Embryophyta</taxon>
        <taxon>Tracheophyta</taxon>
        <taxon>Spermatophyta</taxon>
        <taxon>Magnoliopsida</taxon>
        <taxon>eudicotyledons</taxon>
        <taxon>Gunneridae</taxon>
        <taxon>Pentapetalae</taxon>
        <taxon>rosids</taxon>
        <taxon>fabids</taxon>
        <taxon>Malpighiales</taxon>
        <taxon>Rhizophoraceae</taxon>
        <taxon>Rhizophora</taxon>
    </lineage>
</organism>
<dbReference type="EMBL" id="GGEC01007705">
    <property type="protein sequence ID" value="MBW88188.1"/>
    <property type="molecule type" value="Transcribed_RNA"/>
</dbReference>
<accession>A0A2P2J3X3</accession>
<proteinExistence type="predicted"/>
<dbReference type="AlphaFoldDB" id="A0A2P2J3X3"/>